<feature type="domain" description="Fe2OG dioxygenase" evidence="3">
    <location>
        <begin position="111"/>
        <end position="214"/>
    </location>
</feature>
<evidence type="ECO:0000256" key="1">
    <source>
        <dbReference type="ARBA" id="ARBA00007879"/>
    </source>
</evidence>
<evidence type="ECO:0000313" key="5">
    <source>
        <dbReference type="Proteomes" id="UP000815325"/>
    </source>
</evidence>
<gene>
    <name evidence="4" type="ORF">DUNSADRAFT_10823</name>
</gene>
<reference evidence="4" key="1">
    <citation type="submission" date="2017-08" db="EMBL/GenBank/DDBJ databases">
        <authorList>
            <person name="Polle J.E."/>
            <person name="Barry K."/>
            <person name="Cushman J."/>
            <person name="Schmutz J."/>
            <person name="Tran D."/>
            <person name="Hathwaick L.T."/>
            <person name="Yim W.C."/>
            <person name="Jenkins J."/>
            <person name="Mckie-Krisberg Z.M."/>
            <person name="Prochnik S."/>
            <person name="Lindquist E."/>
            <person name="Dockter R.B."/>
            <person name="Adam C."/>
            <person name="Molina H."/>
            <person name="Bunkerborg J."/>
            <person name="Jin E."/>
            <person name="Buchheim M."/>
            <person name="Magnuson J."/>
        </authorList>
    </citation>
    <scope>NUCLEOTIDE SEQUENCE</scope>
    <source>
        <strain evidence="4">CCAP 19/18</strain>
    </source>
</reference>
<comment type="caution">
    <text evidence="4">The sequence shown here is derived from an EMBL/GenBank/DDBJ whole genome shotgun (WGS) entry which is preliminary data.</text>
</comment>
<sequence>MTHLVDSLFGSDSEEEQEGSNEVPPECYPCCRGVEQIPGLYIWKGWLTGEEQVDCRVVQDFLLDGIARAGWLAHGNQAMHFGADLPWFLQDVLQKFPASLLPSEVASRRPLFNQMILNRYNPGDGIRPHVDLMRFEDGIAVISLGDSAVMHFSQPEKNPGQSVQVLLEGGDLLVLGGSARWDWHHEIKSVFEEIFNEKRIVRGVRTSITLRRLKEGIILTEAA</sequence>
<dbReference type="PANTHER" id="PTHR21052">
    <property type="entry name" value="SPERMATOGENESIS ASSOCIATED 11-RELATED"/>
    <property type="match status" value="1"/>
</dbReference>
<evidence type="ECO:0000256" key="2">
    <source>
        <dbReference type="SAM" id="MobiDB-lite"/>
    </source>
</evidence>
<dbReference type="InterPro" id="IPR005123">
    <property type="entry name" value="Oxoglu/Fe-dep_dioxygenase_dom"/>
</dbReference>
<accession>A0ABQ7H9W8</accession>
<evidence type="ECO:0000313" key="4">
    <source>
        <dbReference type="EMBL" id="KAF5843647.1"/>
    </source>
</evidence>
<dbReference type="SUPFAM" id="SSF51197">
    <property type="entry name" value="Clavaminate synthase-like"/>
    <property type="match status" value="1"/>
</dbReference>
<evidence type="ECO:0000259" key="3">
    <source>
        <dbReference type="PROSITE" id="PS51471"/>
    </source>
</evidence>
<dbReference type="Gene3D" id="2.60.120.590">
    <property type="entry name" value="Alpha-ketoglutarate-dependent dioxygenase AlkB-like"/>
    <property type="match status" value="1"/>
</dbReference>
<dbReference type="InterPro" id="IPR027450">
    <property type="entry name" value="AlkB-like"/>
</dbReference>
<dbReference type="PROSITE" id="PS51471">
    <property type="entry name" value="FE2OG_OXY"/>
    <property type="match status" value="1"/>
</dbReference>
<dbReference type="Pfam" id="PF13532">
    <property type="entry name" value="2OG-FeII_Oxy_2"/>
    <property type="match status" value="1"/>
</dbReference>
<dbReference type="Proteomes" id="UP000815325">
    <property type="component" value="Unassembled WGS sequence"/>
</dbReference>
<organism evidence="4 5">
    <name type="scientific">Dunaliella salina</name>
    <name type="common">Green alga</name>
    <name type="synonym">Protococcus salinus</name>
    <dbReference type="NCBI Taxonomy" id="3046"/>
    <lineage>
        <taxon>Eukaryota</taxon>
        <taxon>Viridiplantae</taxon>
        <taxon>Chlorophyta</taxon>
        <taxon>core chlorophytes</taxon>
        <taxon>Chlorophyceae</taxon>
        <taxon>CS clade</taxon>
        <taxon>Chlamydomonadales</taxon>
        <taxon>Dunaliellaceae</taxon>
        <taxon>Dunaliella</taxon>
    </lineage>
</organism>
<dbReference type="PANTHER" id="PTHR21052:SF0">
    <property type="entry name" value="ALPHA-KETOGLUTARATE-DEPENDENT DIOXYGENASE ALKB HOMOLOG 7, MITOCHONDRIAL"/>
    <property type="match status" value="1"/>
</dbReference>
<comment type="similarity">
    <text evidence="1">Belongs to the alkB family.</text>
</comment>
<name>A0ABQ7H9W8_DUNSA</name>
<dbReference type="EMBL" id="MU069439">
    <property type="protein sequence ID" value="KAF5843647.1"/>
    <property type="molecule type" value="Genomic_DNA"/>
</dbReference>
<protein>
    <submittedName>
        <fullName evidence="4">Alkylated DNA repair protein alkB 8</fullName>
    </submittedName>
</protein>
<proteinExistence type="inferred from homology"/>
<dbReference type="InterPro" id="IPR037151">
    <property type="entry name" value="AlkB-like_sf"/>
</dbReference>
<dbReference type="InterPro" id="IPR032870">
    <property type="entry name" value="ALKBH7-like"/>
</dbReference>
<keyword evidence="5" id="KW-1185">Reference proteome</keyword>
<feature type="region of interest" description="Disordered" evidence="2">
    <location>
        <begin position="1"/>
        <end position="25"/>
    </location>
</feature>